<protein>
    <submittedName>
        <fullName evidence="3">Uncharacterized protein</fullName>
    </submittedName>
</protein>
<evidence type="ECO:0000256" key="1">
    <source>
        <dbReference type="SAM" id="Coils"/>
    </source>
</evidence>
<accession>A0A9Q8LEC8</accession>
<gene>
    <name evidence="3" type="ORF">CLAFUR5_05297</name>
</gene>
<evidence type="ECO:0000313" key="4">
    <source>
        <dbReference type="Proteomes" id="UP000756132"/>
    </source>
</evidence>
<dbReference type="Proteomes" id="UP000756132">
    <property type="component" value="Chromosome 4"/>
</dbReference>
<dbReference type="EMBL" id="CP090166">
    <property type="protein sequence ID" value="UJO15858.1"/>
    <property type="molecule type" value="Genomic_DNA"/>
</dbReference>
<evidence type="ECO:0000313" key="3">
    <source>
        <dbReference type="EMBL" id="UJO15858.1"/>
    </source>
</evidence>
<sequence>MSDQYPSAKLVTDEIFNRITRESVRLHRRKQEMQQTEEAMVRQEGAVRKQVANLEQVEKDLNGKSAEFLSLEAATSDDMRVLDQRERDVAAREMALERREDEFEKLEQESKKAKRELRHTICSYNTQLDAYEDLQAKYQKTRVLAGKTEVENRLLKTQSDRNEKGMEKVTSQLEEQREKNNDLLERNAVLTEQTAYYKKELQRYRSSPLPGASPILSAASTTKGNPATYKPTGPLPTRPLYAESTVSSRARNSVSPPAISPFQSSSDMKIRGSRHDGLSTSFETASPAIRIPSKAASEIGDPFSGSVGGLDDRDGSRSVSGISERHDSRGKLRRQQARPFKKRDSYVDTPMAAAARDKYLAGQALLKTSPSTASFKSSKSAQNQKFTTPKQNGSASALSIIETSTNKNGYAFSAGSPPLSDNASTAKAILRKRPLSQAGIFAECPYQNPTAEDEADSSDLLNDTSIWENIDIQDLDLDDRQTARQSTGPTATKIQPPKLGSPIDIPKMTRDKMASKMEEKKERQSKGVDQMVKNKSESLGQKWDGDKIPIKLKAFL</sequence>
<feature type="compositionally biased region" description="Basic and acidic residues" evidence="2">
    <location>
        <begin position="268"/>
        <end position="277"/>
    </location>
</feature>
<keyword evidence="1" id="KW-0175">Coiled coil</keyword>
<feature type="region of interest" description="Disordered" evidence="2">
    <location>
        <begin position="481"/>
        <end position="543"/>
    </location>
</feature>
<feature type="compositionally biased region" description="Polar residues" evidence="2">
    <location>
        <begin position="483"/>
        <end position="493"/>
    </location>
</feature>
<dbReference type="KEGG" id="ffu:CLAFUR5_05297"/>
<feature type="region of interest" description="Disordered" evidence="2">
    <location>
        <begin position="297"/>
        <end position="344"/>
    </location>
</feature>
<dbReference type="RefSeq" id="XP_047760224.1">
    <property type="nucleotide sequence ID" value="XM_047904445.1"/>
</dbReference>
<name>A0A9Q8LEC8_PASFU</name>
<feature type="region of interest" description="Disordered" evidence="2">
    <location>
        <begin position="207"/>
        <end position="280"/>
    </location>
</feature>
<feature type="coiled-coil region" evidence="1">
    <location>
        <begin position="166"/>
        <end position="193"/>
    </location>
</feature>
<feature type="compositionally biased region" description="Low complexity" evidence="2">
    <location>
        <begin position="371"/>
        <end position="381"/>
    </location>
</feature>
<dbReference type="GeneID" id="71985175"/>
<keyword evidence="4" id="KW-1185">Reference proteome</keyword>
<feature type="compositionally biased region" description="Polar residues" evidence="2">
    <location>
        <begin position="382"/>
        <end position="391"/>
    </location>
</feature>
<feature type="compositionally biased region" description="Basic and acidic residues" evidence="2">
    <location>
        <begin position="507"/>
        <end position="536"/>
    </location>
</feature>
<reference evidence="3" key="1">
    <citation type="submission" date="2021-12" db="EMBL/GenBank/DDBJ databases">
        <authorList>
            <person name="Zaccaron A."/>
            <person name="Stergiopoulos I."/>
        </authorList>
    </citation>
    <scope>NUCLEOTIDE SEQUENCE</scope>
    <source>
        <strain evidence="3">Race5_Kim</strain>
    </source>
</reference>
<feature type="compositionally biased region" description="Basic residues" evidence="2">
    <location>
        <begin position="331"/>
        <end position="341"/>
    </location>
</feature>
<dbReference type="AlphaFoldDB" id="A0A9Q8LEC8"/>
<evidence type="ECO:0000256" key="2">
    <source>
        <dbReference type="SAM" id="MobiDB-lite"/>
    </source>
</evidence>
<feature type="coiled-coil region" evidence="1">
    <location>
        <begin position="47"/>
        <end position="123"/>
    </location>
</feature>
<feature type="region of interest" description="Disordered" evidence="2">
    <location>
        <begin position="371"/>
        <end position="391"/>
    </location>
</feature>
<reference evidence="3" key="2">
    <citation type="journal article" date="2022" name="Microb. Genom.">
        <title>A chromosome-scale genome assembly of the tomato pathogen Cladosporium fulvum reveals a compartmentalized genome architecture and the presence of a dispensable chromosome.</title>
        <authorList>
            <person name="Zaccaron A.Z."/>
            <person name="Chen L.H."/>
            <person name="Samaras A."/>
            <person name="Stergiopoulos I."/>
        </authorList>
    </citation>
    <scope>NUCLEOTIDE SEQUENCE</scope>
    <source>
        <strain evidence="3">Race5_Kim</strain>
    </source>
</reference>
<organism evidence="3 4">
    <name type="scientific">Passalora fulva</name>
    <name type="common">Tomato leaf mold</name>
    <name type="synonym">Cladosporium fulvum</name>
    <dbReference type="NCBI Taxonomy" id="5499"/>
    <lineage>
        <taxon>Eukaryota</taxon>
        <taxon>Fungi</taxon>
        <taxon>Dikarya</taxon>
        <taxon>Ascomycota</taxon>
        <taxon>Pezizomycotina</taxon>
        <taxon>Dothideomycetes</taxon>
        <taxon>Dothideomycetidae</taxon>
        <taxon>Mycosphaerellales</taxon>
        <taxon>Mycosphaerellaceae</taxon>
        <taxon>Fulvia</taxon>
    </lineage>
</organism>
<proteinExistence type="predicted"/>
<feature type="compositionally biased region" description="Polar residues" evidence="2">
    <location>
        <begin position="244"/>
        <end position="267"/>
    </location>
</feature>